<dbReference type="GO" id="GO:0005615">
    <property type="term" value="C:extracellular space"/>
    <property type="evidence" value="ECO:0007669"/>
    <property type="project" value="TreeGrafter"/>
</dbReference>
<protein>
    <submittedName>
        <fullName evidence="5">Hemagglutinin/amebocyte aggregation factor</fullName>
    </submittedName>
</protein>
<evidence type="ECO:0000313" key="6">
    <source>
        <dbReference type="Proteomes" id="UP001249851"/>
    </source>
</evidence>
<accession>A0AAD9R2G4</accession>
<keyword evidence="3" id="KW-0964">Secreted</keyword>
<dbReference type="GO" id="GO:0030199">
    <property type="term" value="P:collagen fibril organization"/>
    <property type="evidence" value="ECO:0007669"/>
    <property type="project" value="TreeGrafter"/>
</dbReference>
<sequence length="123" mass="14514">YSIFVWQSQHRNCKGDRIYYFQCKNGPFVDQHWRCSSSPYVNQYDRQLVFKCANNGVIAGVKSTYSYGAKDRRFSFRCCHIPGHIAHTCKHTAIQNKWDQPMRYVVPKDYYMVGAFSEHENSN</sequence>
<comment type="similarity">
    <text evidence="2">Belongs to the dermatopontin family.</text>
</comment>
<keyword evidence="4" id="KW-1015">Disulfide bond</keyword>
<evidence type="ECO:0000256" key="4">
    <source>
        <dbReference type="ARBA" id="ARBA00023157"/>
    </source>
</evidence>
<comment type="caution">
    <text evidence="5">The sequence shown here is derived from an EMBL/GenBank/DDBJ whole genome shotgun (WGS) entry which is preliminary data.</text>
</comment>
<dbReference type="Pfam" id="PF14704">
    <property type="entry name" value="DERM"/>
    <property type="match status" value="1"/>
</dbReference>
<dbReference type="AlphaFoldDB" id="A0AAD9R2G4"/>
<dbReference type="GO" id="GO:0031012">
    <property type="term" value="C:extracellular matrix"/>
    <property type="evidence" value="ECO:0007669"/>
    <property type="project" value="TreeGrafter"/>
</dbReference>
<organism evidence="5 6">
    <name type="scientific">Acropora cervicornis</name>
    <name type="common">Staghorn coral</name>
    <dbReference type="NCBI Taxonomy" id="6130"/>
    <lineage>
        <taxon>Eukaryota</taxon>
        <taxon>Metazoa</taxon>
        <taxon>Cnidaria</taxon>
        <taxon>Anthozoa</taxon>
        <taxon>Hexacorallia</taxon>
        <taxon>Scleractinia</taxon>
        <taxon>Astrocoeniina</taxon>
        <taxon>Acroporidae</taxon>
        <taxon>Acropora</taxon>
    </lineage>
</organism>
<proteinExistence type="inferred from homology"/>
<dbReference type="EMBL" id="JARQWQ010000005">
    <property type="protein sequence ID" value="KAK2571845.1"/>
    <property type="molecule type" value="Genomic_DNA"/>
</dbReference>
<dbReference type="PANTHER" id="PTHR15040">
    <property type="entry name" value="DERMATOPONTIN-RELATED"/>
    <property type="match status" value="1"/>
</dbReference>
<evidence type="ECO:0000256" key="1">
    <source>
        <dbReference type="ARBA" id="ARBA00004613"/>
    </source>
</evidence>
<name>A0AAD9R2G4_ACRCE</name>
<evidence type="ECO:0000313" key="5">
    <source>
        <dbReference type="EMBL" id="KAK2571845.1"/>
    </source>
</evidence>
<feature type="non-terminal residue" evidence="5">
    <location>
        <position position="123"/>
    </location>
</feature>
<dbReference type="PANTHER" id="PTHR15040:SF1">
    <property type="entry name" value="DERMATOPONTIN-LIKE ISOFORM X1"/>
    <property type="match status" value="1"/>
</dbReference>
<gene>
    <name evidence="5" type="ORF">P5673_003251</name>
</gene>
<reference evidence="5" key="1">
    <citation type="journal article" date="2023" name="G3 (Bethesda)">
        <title>Whole genome assembly and annotation of the endangered Caribbean coral Acropora cervicornis.</title>
        <authorList>
            <person name="Selwyn J.D."/>
            <person name="Vollmer S.V."/>
        </authorList>
    </citation>
    <scope>NUCLEOTIDE SEQUENCE</scope>
    <source>
        <strain evidence="5">K2</strain>
    </source>
</reference>
<evidence type="ECO:0000256" key="2">
    <source>
        <dbReference type="ARBA" id="ARBA00008712"/>
    </source>
</evidence>
<reference evidence="5" key="2">
    <citation type="journal article" date="2023" name="Science">
        <title>Genomic signatures of disease resistance in endangered staghorn corals.</title>
        <authorList>
            <person name="Vollmer S.V."/>
            <person name="Selwyn J.D."/>
            <person name="Despard B.A."/>
            <person name="Roesel C.L."/>
        </authorList>
    </citation>
    <scope>NUCLEOTIDE SEQUENCE</scope>
    <source>
        <strain evidence="5">K2</strain>
    </source>
</reference>
<dbReference type="InterPro" id="IPR026645">
    <property type="entry name" value="Dermatopontin"/>
</dbReference>
<keyword evidence="6" id="KW-1185">Reference proteome</keyword>
<dbReference type="Proteomes" id="UP001249851">
    <property type="component" value="Unassembled WGS sequence"/>
</dbReference>
<evidence type="ECO:0000256" key="3">
    <source>
        <dbReference type="ARBA" id="ARBA00022525"/>
    </source>
</evidence>
<comment type="subcellular location">
    <subcellularLocation>
        <location evidence="1">Secreted</location>
    </subcellularLocation>
</comment>
<feature type="non-terminal residue" evidence="5">
    <location>
        <position position="1"/>
    </location>
</feature>